<dbReference type="CDD" id="cd06333">
    <property type="entry name" value="PBP1_ABC_RPA1789-like"/>
    <property type="match status" value="1"/>
</dbReference>
<comment type="similarity">
    <text evidence="1">Belongs to the leucine-binding protein family.</text>
</comment>
<dbReference type="FunFam" id="3.40.50.2300:FF:000491">
    <property type="entry name" value="Branched-chain amino acid ABC transporter substrate-binding protein"/>
    <property type="match status" value="1"/>
</dbReference>
<keyword evidence="2" id="KW-0813">Transport</keyword>
<feature type="domain" description="Leucine-binding protein" evidence="6">
    <location>
        <begin position="30"/>
        <end position="374"/>
    </location>
</feature>
<evidence type="ECO:0000256" key="2">
    <source>
        <dbReference type="ARBA" id="ARBA00022448"/>
    </source>
</evidence>
<evidence type="ECO:0000256" key="5">
    <source>
        <dbReference type="SAM" id="SignalP"/>
    </source>
</evidence>
<sequence length="385" mass="41131">MSSTLHKLVVFLVFAAFLMPASVQAAEQDTLRIGAVASASGPASFLGQPEKQTMIMIVKKLNAGGGLDGKPVELFFYDDETDVNKCVLAVQKLVRKDKVDAIIGPTTSGNTLAVTRIASSAGIPLLSMASSEKIVNPQDPWVFKVTPSDSHAVGCILEHAKQQGYKRIAIITVSDGFGQSGRDFLQKLIPDFGMEIVADEVYGPKDTDMTAQLTSIKEQNPDAIICWGTNPGPAVIAKNRMQLGIETPLYMSHGVASKKFIELAGDAAEGLMLPAGRLIVADQIADDNPQKPVLMMYKNVYEETFKSPVSTFGGHAYDAIGLLTAATSLSGGDTSPQALRDNLEKVDGFIGTAGVFHLSPEDHNGLDASAFVMVIIENGDWKVME</sequence>
<dbReference type="InterPro" id="IPR000709">
    <property type="entry name" value="Leu_Ile_Val-bd"/>
</dbReference>
<dbReference type="Pfam" id="PF13458">
    <property type="entry name" value="Peripla_BP_6"/>
    <property type="match status" value="1"/>
</dbReference>
<evidence type="ECO:0000256" key="3">
    <source>
        <dbReference type="ARBA" id="ARBA00022729"/>
    </source>
</evidence>
<dbReference type="PANTHER" id="PTHR30483:SF38">
    <property type="entry name" value="BLR7848 PROTEIN"/>
    <property type="match status" value="1"/>
</dbReference>
<evidence type="ECO:0000256" key="1">
    <source>
        <dbReference type="ARBA" id="ARBA00010062"/>
    </source>
</evidence>
<dbReference type="PRINTS" id="PR00337">
    <property type="entry name" value="LEUILEVALBP"/>
</dbReference>
<dbReference type="Gene3D" id="3.40.50.2300">
    <property type="match status" value="2"/>
</dbReference>
<dbReference type="Proteomes" id="UP000434052">
    <property type="component" value="Unassembled WGS sequence"/>
</dbReference>
<evidence type="ECO:0000256" key="4">
    <source>
        <dbReference type="ARBA" id="ARBA00022970"/>
    </source>
</evidence>
<dbReference type="InterPro" id="IPR051010">
    <property type="entry name" value="BCAA_transport"/>
</dbReference>
<name>A0A6P1ZKN6_9BACT</name>
<proteinExistence type="inferred from homology"/>
<reference evidence="7 8" key="1">
    <citation type="submission" date="2018-06" db="EMBL/GenBank/DDBJ databases">
        <title>Complete genome of Desulfovibrio marinus P48SEP.</title>
        <authorList>
            <person name="Crispim J.S."/>
            <person name="Vidigal P.M.P."/>
            <person name="Silva L.C.F."/>
            <person name="Araujo L.C."/>
            <person name="Laguardia C.N."/>
            <person name="Dias R.S."/>
            <person name="Sousa M.P."/>
            <person name="Paula S.O."/>
            <person name="Silva C."/>
        </authorList>
    </citation>
    <scope>NUCLEOTIDE SEQUENCE [LARGE SCALE GENOMIC DNA]</scope>
    <source>
        <strain evidence="7 8">P48SEP</strain>
    </source>
</reference>
<evidence type="ECO:0000313" key="7">
    <source>
        <dbReference type="EMBL" id="TVM36356.1"/>
    </source>
</evidence>
<dbReference type="OrthoDB" id="9791590at2"/>
<evidence type="ECO:0000313" key="8">
    <source>
        <dbReference type="Proteomes" id="UP000434052"/>
    </source>
</evidence>
<dbReference type="GO" id="GO:0006865">
    <property type="term" value="P:amino acid transport"/>
    <property type="evidence" value="ECO:0007669"/>
    <property type="project" value="UniProtKB-KW"/>
</dbReference>
<dbReference type="RefSeq" id="WP_144233393.1">
    <property type="nucleotide sequence ID" value="NZ_QMIF01000001.1"/>
</dbReference>
<keyword evidence="3 5" id="KW-0732">Signal</keyword>
<dbReference type="PANTHER" id="PTHR30483">
    <property type="entry name" value="LEUCINE-SPECIFIC-BINDING PROTEIN"/>
    <property type="match status" value="1"/>
</dbReference>
<organism evidence="7 8">
    <name type="scientific">Oceanidesulfovibrio marinus</name>
    <dbReference type="NCBI Taxonomy" id="370038"/>
    <lineage>
        <taxon>Bacteria</taxon>
        <taxon>Pseudomonadati</taxon>
        <taxon>Thermodesulfobacteriota</taxon>
        <taxon>Desulfovibrionia</taxon>
        <taxon>Desulfovibrionales</taxon>
        <taxon>Desulfovibrionaceae</taxon>
        <taxon>Oceanidesulfovibrio</taxon>
    </lineage>
</organism>
<keyword evidence="4" id="KW-0029">Amino-acid transport</keyword>
<dbReference type="SUPFAM" id="SSF53822">
    <property type="entry name" value="Periplasmic binding protein-like I"/>
    <property type="match status" value="1"/>
</dbReference>
<dbReference type="AlphaFoldDB" id="A0A6P1ZKN6"/>
<dbReference type="InterPro" id="IPR028081">
    <property type="entry name" value="Leu-bd"/>
</dbReference>
<dbReference type="EMBL" id="QMIF01000001">
    <property type="protein sequence ID" value="TVM36356.1"/>
    <property type="molecule type" value="Genomic_DNA"/>
</dbReference>
<evidence type="ECO:0000259" key="6">
    <source>
        <dbReference type="Pfam" id="PF13458"/>
    </source>
</evidence>
<gene>
    <name evidence="7" type="ORF">DQK91_00070</name>
</gene>
<comment type="caution">
    <text evidence="7">The sequence shown here is derived from an EMBL/GenBank/DDBJ whole genome shotgun (WGS) entry which is preliminary data.</text>
</comment>
<dbReference type="InterPro" id="IPR028082">
    <property type="entry name" value="Peripla_BP_I"/>
</dbReference>
<accession>A0A6P1ZKN6</accession>
<protein>
    <submittedName>
        <fullName evidence="7">ABC transporter substrate-binding protein</fullName>
    </submittedName>
</protein>
<feature type="chain" id="PRO_5026992132" evidence="5">
    <location>
        <begin position="26"/>
        <end position="385"/>
    </location>
</feature>
<feature type="signal peptide" evidence="5">
    <location>
        <begin position="1"/>
        <end position="25"/>
    </location>
</feature>